<evidence type="ECO:0000313" key="1">
    <source>
        <dbReference type="EMBL" id="GAH23004.1"/>
    </source>
</evidence>
<protein>
    <submittedName>
        <fullName evidence="1">Uncharacterized protein</fullName>
    </submittedName>
</protein>
<organism evidence="1">
    <name type="scientific">marine sediment metagenome</name>
    <dbReference type="NCBI Taxonomy" id="412755"/>
    <lineage>
        <taxon>unclassified sequences</taxon>
        <taxon>metagenomes</taxon>
        <taxon>ecological metagenomes</taxon>
    </lineage>
</organism>
<dbReference type="AlphaFoldDB" id="X1F0V5"/>
<reference evidence="1" key="1">
    <citation type="journal article" date="2014" name="Front. Microbiol.">
        <title>High frequency of phylogenetically diverse reductive dehalogenase-homologous genes in deep subseafloor sedimentary metagenomes.</title>
        <authorList>
            <person name="Kawai M."/>
            <person name="Futagami T."/>
            <person name="Toyoda A."/>
            <person name="Takaki Y."/>
            <person name="Nishi S."/>
            <person name="Hori S."/>
            <person name="Arai W."/>
            <person name="Tsubouchi T."/>
            <person name="Morono Y."/>
            <person name="Uchiyama I."/>
            <person name="Ito T."/>
            <person name="Fujiyama A."/>
            <person name="Inagaki F."/>
            <person name="Takami H."/>
        </authorList>
    </citation>
    <scope>NUCLEOTIDE SEQUENCE</scope>
    <source>
        <strain evidence="1">Expedition CK06-06</strain>
    </source>
</reference>
<accession>X1F0V5</accession>
<gene>
    <name evidence="1" type="ORF">S01H4_66372</name>
</gene>
<sequence>VEREHAIATSKPVLVFSHEREAIKWLTQMIMRA</sequence>
<name>X1F0V5_9ZZZZ</name>
<comment type="caution">
    <text evidence="1">The sequence shown here is derived from an EMBL/GenBank/DDBJ whole genome shotgun (WGS) entry which is preliminary data.</text>
</comment>
<feature type="non-terminal residue" evidence="1">
    <location>
        <position position="1"/>
    </location>
</feature>
<proteinExistence type="predicted"/>
<dbReference type="EMBL" id="BART01041080">
    <property type="protein sequence ID" value="GAH23004.1"/>
    <property type="molecule type" value="Genomic_DNA"/>
</dbReference>